<reference evidence="1" key="1">
    <citation type="journal article" date="2020" name="Stud. Mycol.">
        <title>101 Dothideomycetes genomes: a test case for predicting lifestyles and emergence of pathogens.</title>
        <authorList>
            <person name="Haridas S."/>
            <person name="Albert R."/>
            <person name="Binder M."/>
            <person name="Bloem J."/>
            <person name="Labutti K."/>
            <person name="Salamov A."/>
            <person name="Andreopoulos B."/>
            <person name="Baker S."/>
            <person name="Barry K."/>
            <person name="Bills G."/>
            <person name="Bluhm B."/>
            <person name="Cannon C."/>
            <person name="Castanera R."/>
            <person name="Culley D."/>
            <person name="Daum C."/>
            <person name="Ezra D."/>
            <person name="Gonzalez J."/>
            <person name="Henrissat B."/>
            <person name="Kuo A."/>
            <person name="Liang C."/>
            <person name="Lipzen A."/>
            <person name="Lutzoni F."/>
            <person name="Magnuson J."/>
            <person name="Mondo S."/>
            <person name="Nolan M."/>
            <person name="Ohm R."/>
            <person name="Pangilinan J."/>
            <person name="Park H.-J."/>
            <person name="Ramirez L."/>
            <person name="Alfaro M."/>
            <person name="Sun H."/>
            <person name="Tritt A."/>
            <person name="Yoshinaga Y."/>
            <person name="Zwiers L.-H."/>
            <person name="Turgeon B."/>
            <person name="Goodwin S."/>
            <person name="Spatafora J."/>
            <person name="Crous P."/>
            <person name="Grigoriev I."/>
        </authorList>
    </citation>
    <scope>NUCLEOTIDE SEQUENCE</scope>
    <source>
        <strain evidence="1">CBS 262.69</strain>
    </source>
</reference>
<organism evidence="1 2">
    <name type="scientific">Trichodelitschia bisporula</name>
    <dbReference type="NCBI Taxonomy" id="703511"/>
    <lineage>
        <taxon>Eukaryota</taxon>
        <taxon>Fungi</taxon>
        <taxon>Dikarya</taxon>
        <taxon>Ascomycota</taxon>
        <taxon>Pezizomycotina</taxon>
        <taxon>Dothideomycetes</taxon>
        <taxon>Dothideomycetes incertae sedis</taxon>
        <taxon>Phaeotrichales</taxon>
        <taxon>Phaeotrichaceae</taxon>
        <taxon>Trichodelitschia</taxon>
    </lineage>
</organism>
<keyword evidence="2" id="KW-1185">Reference proteome</keyword>
<gene>
    <name evidence="1" type="ORF">EJ06DRAFT_550674</name>
</gene>
<sequence>MTSTKTSLKKELAAKDVEIFPLNEARYTGKSESDVLLKKTGASCTRYKPTIRDPTCRDVLGEKTIWTLVAGEDDALEAGIKRLKSEIASMQMYAAPLTMYFDGGLHRKVAKVLRLDAELFMQKLPRELRIMVYRELYVKSEEIKVWPRIIDNKIHIHMPRDEAMYLRWQFVSPSFIFAPPPASLYTGTTKTYRANWMFEDIQKDQDSDLECRFISWKLDDRVLLEMVQPPRIMKRWWSPFPATDGGRYLGRIRVLGGDGQVQHLRKIVQGPTLSTRTYRNSRVKDKTSAPIIGAGRLKPTFGSG</sequence>
<accession>A0A6G1HNZ4</accession>
<dbReference type="Proteomes" id="UP000799640">
    <property type="component" value="Unassembled WGS sequence"/>
</dbReference>
<dbReference type="AlphaFoldDB" id="A0A6G1HNZ4"/>
<dbReference type="EMBL" id="ML996702">
    <property type="protein sequence ID" value="KAF2397634.1"/>
    <property type="molecule type" value="Genomic_DNA"/>
</dbReference>
<protein>
    <submittedName>
        <fullName evidence="1">Uncharacterized protein</fullName>
    </submittedName>
</protein>
<name>A0A6G1HNZ4_9PEZI</name>
<proteinExistence type="predicted"/>
<evidence type="ECO:0000313" key="1">
    <source>
        <dbReference type="EMBL" id="KAF2397634.1"/>
    </source>
</evidence>
<evidence type="ECO:0000313" key="2">
    <source>
        <dbReference type="Proteomes" id="UP000799640"/>
    </source>
</evidence>